<protein>
    <submittedName>
        <fullName evidence="1">Uncharacterized protein</fullName>
    </submittedName>
</protein>
<evidence type="ECO:0000313" key="1">
    <source>
        <dbReference type="EMBL" id="SCC78477.1"/>
    </source>
</evidence>
<dbReference type="EMBL" id="FMBM01000001">
    <property type="protein sequence ID" value="SCC78477.1"/>
    <property type="molecule type" value="Genomic_DNA"/>
</dbReference>
<proteinExistence type="predicted"/>
<evidence type="ECO:0000313" key="2">
    <source>
        <dbReference type="Proteomes" id="UP000182800"/>
    </source>
</evidence>
<sequence length="150" mass="16339">MLRFAIVRTGHGGGLSFCKRSPMLAGTGIDDLAISTWLEVKMVTHSDSMPGAACNTDTYVGFSPAQKSCSTPDPFRGMCRDFDGVMLDRVIRVFAAIDEHGGSRELGDLIAVINDVRSPMRIIMTMSKFGLIRFDGGKPFDANLLVHRVV</sequence>
<name>A0ABY0K4J2_9HYPH</name>
<comment type="caution">
    <text evidence="1">The sequence shown here is derived from an EMBL/GenBank/DDBJ whole genome shotgun (WGS) entry which is preliminary data.</text>
</comment>
<dbReference type="Proteomes" id="UP000182800">
    <property type="component" value="Unassembled WGS sequence"/>
</dbReference>
<keyword evidence="2" id="KW-1185">Reference proteome</keyword>
<gene>
    <name evidence="1" type="ORF">GA0071312_0310</name>
</gene>
<reference evidence="1 2" key="1">
    <citation type="submission" date="2016-08" db="EMBL/GenBank/DDBJ databases">
        <authorList>
            <person name="Varghese N."/>
            <person name="Submissions Spin"/>
        </authorList>
    </citation>
    <scope>NUCLEOTIDE SEQUENCE [LARGE SCALE GENOMIC DNA]</scope>
    <source>
        <strain evidence="1 2">HL-109</strain>
    </source>
</reference>
<accession>A0ABY0K4J2</accession>
<organism evidence="1 2">
    <name type="scientific">Saliniramus fredricksonii</name>
    <dbReference type="NCBI Taxonomy" id="1653334"/>
    <lineage>
        <taxon>Bacteria</taxon>
        <taxon>Pseudomonadati</taxon>
        <taxon>Pseudomonadota</taxon>
        <taxon>Alphaproteobacteria</taxon>
        <taxon>Hyphomicrobiales</taxon>
        <taxon>Salinarimonadaceae</taxon>
        <taxon>Saliniramus</taxon>
    </lineage>
</organism>